<evidence type="ECO:0000256" key="4">
    <source>
        <dbReference type="ARBA" id="ARBA00022692"/>
    </source>
</evidence>
<evidence type="ECO:0000256" key="10">
    <source>
        <dbReference type="ARBA" id="ARBA00042775"/>
    </source>
</evidence>
<feature type="domain" description="PpiC" evidence="12">
    <location>
        <begin position="262"/>
        <end position="357"/>
    </location>
</feature>
<dbReference type="InterPro" id="IPR027304">
    <property type="entry name" value="Trigger_fact/SurA_dom_sf"/>
</dbReference>
<dbReference type="RefSeq" id="WP_201505222.1">
    <property type="nucleotide sequence ID" value="NZ_BAAAFR010000005.1"/>
</dbReference>
<reference evidence="14" key="1">
    <citation type="journal article" date="2019" name="Int. J. Syst. Evol. Microbiol.">
        <title>The Global Catalogue of Microorganisms (GCM) 10K type strain sequencing project: providing services to taxonomists for standard genome sequencing and annotation.</title>
        <authorList>
            <consortium name="The Broad Institute Genomics Platform"/>
            <consortium name="The Broad Institute Genome Sequencing Center for Infectious Disease"/>
            <person name="Wu L."/>
            <person name="Ma J."/>
        </authorList>
    </citation>
    <scope>NUCLEOTIDE SEQUENCE [LARGE SCALE GENOMIC DNA]</scope>
    <source>
        <strain evidence="14">JCM 16343</strain>
    </source>
</reference>
<keyword evidence="5" id="KW-1133">Transmembrane helix</keyword>
<comment type="subcellular location">
    <subcellularLocation>
        <location evidence="1">Cell inner membrane</location>
        <topology evidence="1">Single-pass type II membrane protein</topology>
        <orientation evidence="1">Periplasmic side</orientation>
    </subcellularLocation>
</comment>
<comment type="similarity">
    <text evidence="8">Belongs to the PpiD chaperone family.</text>
</comment>
<dbReference type="InterPro" id="IPR052029">
    <property type="entry name" value="PpiD_chaperone"/>
</dbReference>
<evidence type="ECO:0000313" key="14">
    <source>
        <dbReference type="Proteomes" id="UP001501787"/>
    </source>
</evidence>
<evidence type="ECO:0000256" key="5">
    <source>
        <dbReference type="ARBA" id="ARBA00022989"/>
    </source>
</evidence>
<evidence type="ECO:0000313" key="13">
    <source>
        <dbReference type="EMBL" id="GAA0320690.1"/>
    </source>
</evidence>
<dbReference type="SUPFAM" id="SSF109998">
    <property type="entry name" value="Triger factor/SurA peptide-binding domain-like"/>
    <property type="match status" value="1"/>
</dbReference>
<keyword evidence="14" id="KW-1185">Reference proteome</keyword>
<keyword evidence="6" id="KW-0472">Membrane</keyword>
<name>A0ABP3FLG6_9GAMM</name>
<dbReference type="PROSITE" id="PS01096">
    <property type="entry name" value="PPIC_PPIASE_1"/>
    <property type="match status" value="1"/>
</dbReference>
<dbReference type="PANTHER" id="PTHR47529:SF1">
    <property type="entry name" value="PERIPLASMIC CHAPERONE PPID"/>
    <property type="match status" value="1"/>
</dbReference>
<evidence type="ECO:0000256" key="6">
    <source>
        <dbReference type="ARBA" id="ARBA00023136"/>
    </source>
</evidence>
<dbReference type="SUPFAM" id="SSF54534">
    <property type="entry name" value="FKBP-like"/>
    <property type="match status" value="1"/>
</dbReference>
<dbReference type="PANTHER" id="PTHR47529">
    <property type="entry name" value="PEPTIDYL-PROLYL CIS-TRANS ISOMERASE D"/>
    <property type="match status" value="1"/>
</dbReference>
<evidence type="ECO:0000256" key="3">
    <source>
        <dbReference type="ARBA" id="ARBA00022519"/>
    </source>
</evidence>
<protein>
    <recommendedName>
        <fullName evidence="9">Periplasmic chaperone PpiD</fullName>
    </recommendedName>
    <alternativeName>
        <fullName evidence="10">Periplasmic folding chaperone</fullName>
    </alternativeName>
</protein>
<evidence type="ECO:0000256" key="7">
    <source>
        <dbReference type="ARBA" id="ARBA00023186"/>
    </source>
</evidence>
<dbReference type="InterPro" id="IPR000297">
    <property type="entry name" value="PPIase_PpiC"/>
</dbReference>
<comment type="caution">
    <text evidence="13">The sequence shown here is derived from an EMBL/GenBank/DDBJ whole genome shotgun (WGS) entry which is preliminary data.</text>
</comment>
<dbReference type="Pfam" id="PF00639">
    <property type="entry name" value="Rotamase"/>
    <property type="match status" value="1"/>
</dbReference>
<dbReference type="EMBL" id="BAAAFR010000005">
    <property type="protein sequence ID" value="GAA0320690.1"/>
    <property type="molecule type" value="Genomic_DNA"/>
</dbReference>
<evidence type="ECO:0000256" key="9">
    <source>
        <dbReference type="ARBA" id="ARBA00040743"/>
    </source>
</evidence>
<evidence type="ECO:0000259" key="12">
    <source>
        <dbReference type="PROSITE" id="PS50198"/>
    </source>
</evidence>
<dbReference type="InterPro" id="IPR046357">
    <property type="entry name" value="PPIase_dom_sf"/>
</dbReference>
<sequence>MDNLRDFLKSWPGRILLIVCLSPLALLGIESYFQSGVDPNQVAKVGDDSVSLSEYQNAVNSRRTELLQDLKDASLLNEDVLHEQVLRGLVDRALLQQQAGKLGMTVSDETINRLLRQEEGFQDADGNFSNDKFALFLRQRGMNKNQLFAEFRNQLSLEQLNASIVGTAIYPMKSINQLIDLQLEARTLWLHRFNWQDYADKVTVSQQQVQSYYDGNKDALKSAAMLDLAYIQLRPEDITVESVSEEDIKQQYAAYKQSLALEDERQISQILLSGDNAKARAQAVKARLDKGESFATLAKTESDDPSGETGGAIGTFNASVFGSDAEKVASALDGLQVGETTAPIQTSFGYQIFTVTEDNGEQVPSMESMRKQLTAKAVEYKRQAAYADKVTAINDLAADGLSINDIAQQENVALKTIKDYRKTNNTSALSQPVVVKQAFDEFSIQDQAVSAGIDVADATVWVQSSNYRPTKTLTLQEATPRITQLLRKKAASELALKDAKQVAAGIKTVADIQKAGVKLQSLGEVSRQTTLLTEKERSLAFSKQAPENGVTAFATATDMGASVMVGDRIKIEQQAQLSDEQKAETARIVRDNMGQNHLQDYLEYLRMVYEVDVNEANIASTQGR</sequence>
<keyword evidence="7" id="KW-0143">Chaperone</keyword>
<keyword evidence="11" id="KW-0413">Isomerase</keyword>
<dbReference type="Gene3D" id="1.10.4030.10">
    <property type="entry name" value="Porin chaperone SurA, peptide-binding domain"/>
    <property type="match status" value="1"/>
</dbReference>
<dbReference type="Pfam" id="PF13624">
    <property type="entry name" value="SurA_N_3"/>
    <property type="match status" value="1"/>
</dbReference>
<accession>A0ABP3FLG6</accession>
<dbReference type="Proteomes" id="UP001501787">
    <property type="component" value="Unassembled WGS sequence"/>
</dbReference>
<keyword evidence="4" id="KW-0812">Transmembrane</keyword>
<evidence type="ECO:0000256" key="11">
    <source>
        <dbReference type="PROSITE-ProRule" id="PRU00278"/>
    </source>
</evidence>
<organism evidence="13 14">
    <name type="scientific">Psychrobacter aestuarii</name>
    <dbReference type="NCBI Taxonomy" id="556327"/>
    <lineage>
        <taxon>Bacteria</taxon>
        <taxon>Pseudomonadati</taxon>
        <taxon>Pseudomonadota</taxon>
        <taxon>Gammaproteobacteria</taxon>
        <taxon>Moraxellales</taxon>
        <taxon>Moraxellaceae</taxon>
        <taxon>Psychrobacter</taxon>
    </lineage>
</organism>
<keyword evidence="11" id="KW-0697">Rotamase</keyword>
<dbReference type="PROSITE" id="PS50198">
    <property type="entry name" value="PPIC_PPIASE_2"/>
    <property type="match status" value="1"/>
</dbReference>
<evidence type="ECO:0000256" key="2">
    <source>
        <dbReference type="ARBA" id="ARBA00022475"/>
    </source>
</evidence>
<keyword evidence="3" id="KW-0997">Cell inner membrane</keyword>
<evidence type="ECO:0000256" key="1">
    <source>
        <dbReference type="ARBA" id="ARBA00004382"/>
    </source>
</evidence>
<gene>
    <name evidence="13" type="ORF">GCM10009129_18020</name>
</gene>
<keyword evidence="2" id="KW-1003">Cell membrane</keyword>
<evidence type="ECO:0000256" key="8">
    <source>
        <dbReference type="ARBA" id="ARBA00038408"/>
    </source>
</evidence>
<proteinExistence type="inferred from homology"/>
<dbReference type="Gene3D" id="3.10.50.40">
    <property type="match status" value="1"/>
</dbReference>
<dbReference type="InterPro" id="IPR023058">
    <property type="entry name" value="PPIase_PpiC_CS"/>
</dbReference>